<keyword evidence="1" id="KW-0732">Signal</keyword>
<keyword evidence="3" id="KW-1185">Reference proteome</keyword>
<evidence type="ECO:0000256" key="1">
    <source>
        <dbReference type="SAM" id="SignalP"/>
    </source>
</evidence>
<gene>
    <name evidence="2" type="ORF">DdX_11899</name>
</gene>
<reference evidence="2" key="1">
    <citation type="submission" date="2022-01" db="EMBL/GenBank/DDBJ databases">
        <title>Genome Sequence Resource for Two Populations of Ditylenchus destructor, the Migratory Endoparasitic Phytonematode.</title>
        <authorList>
            <person name="Zhang H."/>
            <person name="Lin R."/>
            <person name="Xie B."/>
        </authorList>
    </citation>
    <scope>NUCLEOTIDE SEQUENCE</scope>
    <source>
        <strain evidence="2">BazhouSP</strain>
    </source>
</reference>
<protein>
    <submittedName>
        <fullName evidence="2">Uncharacterized protein</fullName>
    </submittedName>
</protein>
<evidence type="ECO:0000313" key="3">
    <source>
        <dbReference type="Proteomes" id="UP001201812"/>
    </source>
</evidence>
<dbReference type="EMBL" id="JAKKPZ010000035">
    <property type="protein sequence ID" value="KAI1708511.1"/>
    <property type="molecule type" value="Genomic_DNA"/>
</dbReference>
<name>A0AAD4N026_9BILA</name>
<feature type="signal peptide" evidence="1">
    <location>
        <begin position="1"/>
        <end position="33"/>
    </location>
</feature>
<proteinExistence type="predicted"/>
<accession>A0AAD4N026</accession>
<dbReference type="AlphaFoldDB" id="A0AAD4N026"/>
<comment type="caution">
    <text evidence="2">The sequence shown here is derived from an EMBL/GenBank/DDBJ whole genome shotgun (WGS) entry which is preliminary data.</text>
</comment>
<dbReference type="Proteomes" id="UP001201812">
    <property type="component" value="Unassembled WGS sequence"/>
</dbReference>
<organism evidence="2 3">
    <name type="scientific">Ditylenchus destructor</name>
    <dbReference type="NCBI Taxonomy" id="166010"/>
    <lineage>
        <taxon>Eukaryota</taxon>
        <taxon>Metazoa</taxon>
        <taxon>Ecdysozoa</taxon>
        <taxon>Nematoda</taxon>
        <taxon>Chromadorea</taxon>
        <taxon>Rhabditida</taxon>
        <taxon>Tylenchina</taxon>
        <taxon>Tylenchomorpha</taxon>
        <taxon>Sphaerularioidea</taxon>
        <taxon>Anguinidae</taxon>
        <taxon>Anguininae</taxon>
        <taxon>Ditylenchus</taxon>
    </lineage>
</organism>
<sequence>MLSFQKVTFQRIVFLQLIVLALLLVAVLDLSEAGMHVCKCFQTVVYSSYADFKKHLDANPDRSVHYEVDSHGNKL</sequence>
<evidence type="ECO:0000313" key="2">
    <source>
        <dbReference type="EMBL" id="KAI1708511.1"/>
    </source>
</evidence>
<feature type="chain" id="PRO_5042053249" evidence="1">
    <location>
        <begin position="34"/>
        <end position="75"/>
    </location>
</feature>